<evidence type="ECO:0000313" key="6">
    <source>
        <dbReference type="Proteomes" id="UP000321157"/>
    </source>
</evidence>
<feature type="transmembrane region" description="Helical" evidence="4">
    <location>
        <begin position="122"/>
        <end position="145"/>
    </location>
</feature>
<accession>A0A511V7Z6</accession>
<organism evidence="5 6">
    <name type="scientific">Aneurinibacillus danicus</name>
    <dbReference type="NCBI Taxonomy" id="267746"/>
    <lineage>
        <taxon>Bacteria</taxon>
        <taxon>Bacillati</taxon>
        <taxon>Bacillota</taxon>
        <taxon>Bacilli</taxon>
        <taxon>Bacillales</taxon>
        <taxon>Paenibacillaceae</taxon>
        <taxon>Aneurinibacillus group</taxon>
        <taxon>Aneurinibacillus</taxon>
    </lineage>
</organism>
<dbReference type="Gene3D" id="1.25.40.10">
    <property type="entry name" value="Tetratricopeptide repeat domain"/>
    <property type="match status" value="1"/>
</dbReference>
<dbReference type="SMART" id="SM00028">
    <property type="entry name" value="TPR"/>
    <property type="match status" value="1"/>
</dbReference>
<dbReference type="PROSITE" id="PS50293">
    <property type="entry name" value="TPR_REGION"/>
    <property type="match status" value="1"/>
</dbReference>
<evidence type="ECO:0000256" key="2">
    <source>
        <dbReference type="ARBA" id="ARBA00022803"/>
    </source>
</evidence>
<keyword evidence="4" id="KW-0812">Transmembrane</keyword>
<keyword evidence="1" id="KW-0677">Repeat</keyword>
<dbReference type="InterPro" id="IPR011990">
    <property type="entry name" value="TPR-like_helical_dom_sf"/>
</dbReference>
<gene>
    <name evidence="5" type="ORF">ADA01nite_25170</name>
</gene>
<evidence type="ECO:0000256" key="1">
    <source>
        <dbReference type="ARBA" id="ARBA00022737"/>
    </source>
</evidence>
<dbReference type="SUPFAM" id="SSF48452">
    <property type="entry name" value="TPR-like"/>
    <property type="match status" value="1"/>
</dbReference>
<keyword evidence="4" id="KW-0472">Membrane</keyword>
<evidence type="ECO:0000313" key="5">
    <source>
        <dbReference type="EMBL" id="GEN35057.1"/>
    </source>
</evidence>
<dbReference type="EMBL" id="BJXX01000113">
    <property type="protein sequence ID" value="GEN35057.1"/>
    <property type="molecule type" value="Genomic_DNA"/>
</dbReference>
<protein>
    <submittedName>
        <fullName evidence="5">Uncharacterized protein</fullName>
    </submittedName>
</protein>
<dbReference type="RefSeq" id="WP_146810335.1">
    <property type="nucleotide sequence ID" value="NZ_BJXX01000113.1"/>
</dbReference>
<dbReference type="InterPro" id="IPR013105">
    <property type="entry name" value="TPR_2"/>
</dbReference>
<dbReference type="PROSITE" id="PS50005">
    <property type="entry name" value="TPR"/>
    <property type="match status" value="1"/>
</dbReference>
<evidence type="ECO:0000256" key="3">
    <source>
        <dbReference type="PROSITE-ProRule" id="PRU00339"/>
    </source>
</evidence>
<name>A0A511V7Z6_9BACL</name>
<proteinExistence type="predicted"/>
<keyword evidence="6" id="KW-1185">Reference proteome</keyword>
<dbReference type="Proteomes" id="UP000321157">
    <property type="component" value="Unassembled WGS sequence"/>
</dbReference>
<reference evidence="5 6" key="1">
    <citation type="submission" date="2019-07" db="EMBL/GenBank/DDBJ databases">
        <title>Whole genome shotgun sequence of Aneurinibacillus danicus NBRC 102444.</title>
        <authorList>
            <person name="Hosoyama A."/>
            <person name="Uohara A."/>
            <person name="Ohji S."/>
            <person name="Ichikawa N."/>
        </authorList>
    </citation>
    <scope>NUCLEOTIDE SEQUENCE [LARGE SCALE GENOMIC DNA]</scope>
    <source>
        <strain evidence="5 6">NBRC 102444</strain>
    </source>
</reference>
<dbReference type="OrthoDB" id="2680359at2"/>
<comment type="caution">
    <text evidence="5">The sequence shown here is derived from an EMBL/GenBank/DDBJ whole genome shotgun (WGS) entry which is preliminary data.</text>
</comment>
<keyword evidence="4" id="KW-1133">Transmembrane helix</keyword>
<dbReference type="Pfam" id="PF07719">
    <property type="entry name" value="TPR_2"/>
    <property type="match status" value="1"/>
</dbReference>
<dbReference type="AlphaFoldDB" id="A0A511V7Z6"/>
<dbReference type="InterPro" id="IPR019734">
    <property type="entry name" value="TPR_rpt"/>
</dbReference>
<evidence type="ECO:0000256" key="4">
    <source>
        <dbReference type="SAM" id="Phobius"/>
    </source>
</evidence>
<sequence length="146" mass="17444">MHVSHTRQMFLKHAKKIMPDRHANALYINTTDPAYYEKLLRCNRHNVRALYYVGRKYEKQGYLQQAQEYYERAVSVDPHFEPAVGALILLRRKQEAERRRQFSLHMLHTLQAKKKKQKNLSLFRTMQAIMVSYLIILLVVFGILLR</sequence>
<feature type="repeat" description="TPR" evidence="3">
    <location>
        <begin position="47"/>
        <end position="80"/>
    </location>
</feature>
<keyword evidence="2 3" id="KW-0802">TPR repeat</keyword>